<evidence type="ECO:0000313" key="9">
    <source>
        <dbReference type="Proteomes" id="UP000027981"/>
    </source>
</evidence>
<accession>A0A075LSA7</accession>
<gene>
    <name evidence="6" type="primary">smc</name>
    <name evidence="8" type="ORF">PAP_06100</name>
</gene>
<dbReference type="GO" id="GO:0005524">
    <property type="term" value="F:ATP binding"/>
    <property type="evidence" value="ECO:0007669"/>
    <property type="project" value="UniProtKB-UniRule"/>
</dbReference>
<keyword evidence="2 6" id="KW-0547">Nucleotide-binding</keyword>
<dbReference type="Gene3D" id="3.30.70.1620">
    <property type="match status" value="1"/>
</dbReference>
<dbReference type="Gene3D" id="6.10.250.3110">
    <property type="match status" value="1"/>
</dbReference>
<dbReference type="GO" id="GO:0003677">
    <property type="term" value="F:DNA binding"/>
    <property type="evidence" value="ECO:0007669"/>
    <property type="project" value="UniProtKB-UniRule"/>
</dbReference>
<dbReference type="GO" id="GO:0005694">
    <property type="term" value="C:chromosome"/>
    <property type="evidence" value="ECO:0007669"/>
    <property type="project" value="InterPro"/>
</dbReference>
<dbReference type="Gene3D" id="3.40.50.300">
    <property type="entry name" value="P-loop containing nucleotide triphosphate hydrolases"/>
    <property type="match status" value="2"/>
</dbReference>
<dbReference type="OrthoDB" id="9143at2157"/>
<comment type="similarity">
    <text evidence="6">Belongs to the SMC family.</text>
</comment>
<dbReference type="NCBIfam" id="TIGR02169">
    <property type="entry name" value="SMC_prok_A"/>
    <property type="match status" value="1"/>
</dbReference>
<dbReference type="EMBL" id="CP006019">
    <property type="protein sequence ID" value="AIF69620.1"/>
    <property type="molecule type" value="Genomic_DNA"/>
</dbReference>
<feature type="coiled-coil region" evidence="6">
    <location>
        <begin position="669"/>
        <end position="1011"/>
    </location>
</feature>
<dbReference type="InterPro" id="IPR010935">
    <property type="entry name" value="SMC_hinge"/>
</dbReference>
<keyword evidence="4 6" id="KW-0175">Coiled coil</keyword>
<dbReference type="InterPro" id="IPR011890">
    <property type="entry name" value="SMC_prok"/>
</dbReference>
<comment type="domain">
    <text evidence="6">Contains large globular domains required for ATP hydrolysis at each terminus and a third globular domain forming a flexible hinge near the middle of the molecule. These domains are separated by coiled-coil structures.</text>
</comment>
<evidence type="ECO:0000313" key="8">
    <source>
        <dbReference type="EMBL" id="AIF69620.1"/>
    </source>
</evidence>
<dbReference type="STRING" id="1343739.PAP_06100"/>
<dbReference type="GO" id="GO:0007062">
    <property type="term" value="P:sister chromatid cohesion"/>
    <property type="evidence" value="ECO:0007669"/>
    <property type="project" value="InterPro"/>
</dbReference>
<dbReference type="RefSeq" id="WP_048165158.1">
    <property type="nucleotide sequence ID" value="NZ_CP006019.1"/>
</dbReference>
<dbReference type="GO" id="GO:0006260">
    <property type="term" value="P:DNA replication"/>
    <property type="evidence" value="ECO:0007669"/>
    <property type="project" value="UniProtKB-UniRule"/>
</dbReference>
<dbReference type="GeneID" id="24842341"/>
<dbReference type="InterPro" id="IPR036277">
    <property type="entry name" value="SMC_hinge_sf"/>
</dbReference>
<dbReference type="PANTHER" id="PTHR43977">
    <property type="entry name" value="STRUCTURAL MAINTENANCE OF CHROMOSOMES PROTEIN 3"/>
    <property type="match status" value="1"/>
</dbReference>
<dbReference type="InterPro" id="IPR003395">
    <property type="entry name" value="RecF/RecN/SMC_N"/>
</dbReference>
<dbReference type="GO" id="GO:0016887">
    <property type="term" value="F:ATP hydrolysis activity"/>
    <property type="evidence" value="ECO:0007669"/>
    <property type="project" value="InterPro"/>
</dbReference>
<dbReference type="GO" id="GO:0005737">
    <property type="term" value="C:cytoplasm"/>
    <property type="evidence" value="ECO:0007669"/>
    <property type="project" value="UniProtKB-SubCell"/>
</dbReference>
<dbReference type="NCBIfam" id="TIGR02168">
    <property type="entry name" value="SMC_prok_B"/>
    <property type="match status" value="1"/>
</dbReference>
<feature type="binding site" evidence="6">
    <location>
        <begin position="34"/>
        <end position="41"/>
    </location>
    <ligand>
        <name>ATP</name>
        <dbReference type="ChEBI" id="CHEBI:30616"/>
    </ligand>
</feature>
<dbReference type="SUPFAM" id="SSF57997">
    <property type="entry name" value="Tropomyosin"/>
    <property type="match status" value="2"/>
</dbReference>
<dbReference type="GO" id="GO:0007059">
    <property type="term" value="P:chromosome segregation"/>
    <property type="evidence" value="ECO:0007669"/>
    <property type="project" value="UniProtKB-UniRule"/>
</dbReference>
<evidence type="ECO:0000259" key="7">
    <source>
        <dbReference type="SMART" id="SM00968"/>
    </source>
</evidence>
<dbReference type="Gene3D" id="1.20.5.340">
    <property type="match status" value="2"/>
</dbReference>
<dbReference type="GO" id="GO:0030261">
    <property type="term" value="P:chromosome condensation"/>
    <property type="evidence" value="ECO:0007669"/>
    <property type="project" value="InterPro"/>
</dbReference>
<reference evidence="8 9" key="2">
    <citation type="journal article" date="2015" name="Genome Announc.">
        <title>Complete Genome Sequence of Hyperthermophilic Piezophilic Archaeon Palaeococcus pacificus DY20341T, Isolated from Deep-Sea Hydrothermal Sediments.</title>
        <authorList>
            <person name="Zeng X."/>
            <person name="Jebbar M."/>
            <person name="Shao Z."/>
        </authorList>
    </citation>
    <scope>NUCLEOTIDE SEQUENCE [LARGE SCALE GENOMIC DNA]</scope>
    <source>
        <strain evidence="8 9">DY20341</strain>
    </source>
</reference>
<keyword evidence="3 6" id="KW-0067">ATP-binding</keyword>
<evidence type="ECO:0000256" key="1">
    <source>
        <dbReference type="ARBA" id="ARBA00022490"/>
    </source>
</evidence>
<evidence type="ECO:0000256" key="5">
    <source>
        <dbReference type="ARBA" id="ARBA00023125"/>
    </source>
</evidence>
<comment type="function">
    <text evidence="6">Required for chromosome condensation and partitioning.</text>
</comment>
<reference evidence="9" key="1">
    <citation type="submission" date="2013-06" db="EMBL/GenBank/DDBJ databases">
        <title>Complete Genome Sequence of Hyperthermophilic Palaeococcus pacificus DY20341T, Isolated from a Deep-Sea Hydrothermal Sediments.</title>
        <authorList>
            <person name="Zeng X."/>
            <person name="Shao Z."/>
        </authorList>
    </citation>
    <scope>NUCLEOTIDE SEQUENCE [LARGE SCALE GENOMIC DNA]</scope>
    <source>
        <strain evidence="9">DY20341</strain>
    </source>
</reference>
<dbReference type="InterPro" id="IPR024704">
    <property type="entry name" value="SMC"/>
</dbReference>
<dbReference type="PIRSF" id="PIRSF005719">
    <property type="entry name" value="SMC"/>
    <property type="match status" value="1"/>
</dbReference>
<dbReference type="AlphaFoldDB" id="A0A075LSA7"/>
<dbReference type="HOGENOM" id="CLU_001042_2_2_2"/>
<dbReference type="Gene3D" id="1.20.1060.20">
    <property type="match status" value="1"/>
</dbReference>
<dbReference type="SMART" id="SM00968">
    <property type="entry name" value="SMC_hinge"/>
    <property type="match status" value="1"/>
</dbReference>
<dbReference type="Pfam" id="PF02463">
    <property type="entry name" value="SMC_N"/>
    <property type="match status" value="1"/>
</dbReference>
<name>A0A075LSA7_9EURY</name>
<dbReference type="eggNOG" id="arCOG00371">
    <property type="taxonomic scope" value="Archaea"/>
</dbReference>
<evidence type="ECO:0000256" key="6">
    <source>
        <dbReference type="HAMAP-Rule" id="MF_01894"/>
    </source>
</evidence>
<organism evidence="8 9">
    <name type="scientific">Palaeococcus pacificus DY20341</name>
    <dbReference type="NCBI Taxonomy" id="1343739"/>
    <lineage>
        <taxon>Archaea</taxon>
        <taxon>Methanobacteriati</taxon>
        <taxon>Methanobacteriota</taxon>
        <taxon>Thermococci</taxon>
        <taxon>Thermococcales</taxon>
        <taxon>Thermococcaceae</taxon>
        <taxon>Palaeococcus</taxon>
    </lineage>
</organism>
<dbReference type="SUPFAM" id="SSF52540">
    <property type="entry name" value="P-loop containing nucleoside triphosphate hydrolases"/>
    <property type="match status" value="1"/>
</dbReference>
<keyword evidence="5 6" id="KW-0238">DNA-binding</keyword>
<dbReference type="InterPro" id="IPR027417">
    <property type="entry name" value="P-loop_NTPase"/>
</dbReference>
<dbReference type="Pfam" id="PF06470">
    <property type="entry name" value="SMC_hinge"/>
    <property type="match status" value="1"/>
</dbReference>
<evidence type="ECO:0000256" key="2">
    <source>
        <dbReference type="ARBA" id="ARBA00022741"/>
    </source>
</evidence>
<dbReference type="KEGG" id="ppac:PAP_06100"/>
<comment type="subunit">
    <text evidence="6">Homodimer.</text>
</comment>
<proteinExistence type="inferred from homology"/>
<keyword evidence="9" id="KW-1185">Reference proteome</keyword>
<protein>
    <recommendedName>
        <fullName evidence="6">Chromosome partition protein Smc</fullName>
    </recommendedName>
</protein>
<evidence type="ECO:0000256" key="4">
    <source>
        <dbReference type="ARBA" id="ARBA00023054"/>
    </source>
</evidence>
<feature type="coiled-coil region" evidence="6">
    <location>
        <begin position="169"/>
        <end position="509"/>
    </location>
</feature>
<dbReference type="SUPFAM" id="SSF75553">
    <property type="entry name" value="Smc hinge domain"/>
    <property type="match status" value="1"/>
</dbReference>
<evidence type="ECO:0000256" key="3">
    <source>
        <dbReference type="ARBA" id="ARBA00022840"/>
    </source>
</evidence>
<feature type="domain" description="SMC hinge" evidence="7">
    <location>
        <begin position="522"/>
        <end position="633"/>
    </location>
</feature>
<dbReference type="Proteomes" id="UP000027981">
    <property type="component" value="Chromosome"/>
</dbReference>
<keyword evidence="1 6" id="KW-0963">Cytoplasm</keyword>
<dbReference type="HAMAP" id="MF_01894">
    <property type="entry name" value="Smc_prok"/>
    <property type="match status" value="1"/>
</dbReference>
<sequence length="1178" mass="135149">MPYIEKLEMKGFKSYGNRKVVIPFSKGFTAIVGANGSGKSNVGDAMLFVLGGLSAKAMRATRISDLIFAGTKKEPPAKYAEVTLYFNNEDRGFPIDEDEVVITRRVYLDGRSIYKLNGKRTSRSDILDLLSAAMISPEGYNLVLQGDITKFIKMSPTERRLIIDEISGIAEYDEKKKRAMEELKQAEENLARVDLLISEVKKQLDKLEKERNDALRYLDLKERLEKAKVTLLVGEIKKLERLINESEKKEAELQSKESEIEKRLSGIAKEIVETEKELQRVEATLESESGEELLELTRKMSEVQSKIEVAKRNIELAKKEIEDSRFRMAKAKDELKKVSEEIERSKGAIERWKKRREKLIAQIQEKEKERNELVVKLGEIDKNFTIAKQEFDKTTDELENLKRQYYQKENDITKFNENIERLQVRISQLKAKKLSLKNKIQELKVKIEEKKEEQSKIENSMQRGESKLRKLEKEIEEKQRELQKITAELESAKKELIKLEARQEAQGSKNRAIEALKRSGIRGIHGALGELIKVVDEKYLTAVDVALGSHFDNLVVEDDKVAEEAIKFLKRNKLGRLTFLPLNKIKPRKAPSVGGGIPAIELVEYNPRYENAVSFALGDTLVVEDMNEARRIGIGKARMVTLGGELLERSGAIVGGHYRPRQRISIGNIEEVRAKVQALETQKESMESILNALKVEHRGLERELFELRVKKSDVSKDLEVLQKDMMRLLGEDKLASEEIEESEKLIEELKKRIKDTKGEMAKLEGRIERLEKKKEKLRKALDNPEARELNQKIREVEHELTKLKEELSKVESKLESLDIRINEELIPRRADLEEEIEGLANKINAFKQSITKNEEDIEVLGKELQKLQEEESKLKEDVKGLRDKREKLKTKLISLREEKDKLREELQKLGIEANTLKIQVAQYNAKLQELNRELKHHDVKLVKEIPLDLEKLRDEIDEMEEEIKRLEPVNMKAIEDYEVVETRYLELKSKREKLEAEKDSIVEFIDEIESQKKSVFMATLNAIAENFSKLFAKLSPGGEAKLKLENEEDPFSGGLEIEAKPAGKEVKRIEAMSGGEKALTALAFVFAIQHYKPAPFYLFDEIDAHLDDANVKRVADLIKEGSQTSQFIVITLRDVMMANADKIIGVSMREGISRVVSLSLEKAMEYIEKARQKNALGL</sequence>
<comment type="subcellular location">
    <subcellularLocation>
        <location evidence="6">Cytoplasm</location>
    </subcellularLocation>
</comment>